<proteinExistence type="predicted"/>
<dbReference type="Proteomes" id="UP000663873">
    <property type="component" value="Unassembled WGS sequence"/>
</dbReference>
<reference evidence="2" key="1">
    <citation type="submission" date="2021-02" db="EMBL/GenBank/DDBJ databases">
        <authorList>
            <person name="Nowell W R."/>
        </authorList>
    </citation>
    <scope>NUCLEOTIDE SEQUENCE</scope>
</reference>
<dbReference type="EMBL" id="CAJOBP010092227">
    <property type="protein sequence ID" value="CAF4951263.1"/>
    <property type="molecule type" value="Genomic_DNA"/>
</dbReference>
<gene>
    <name evidence="3" type="ORF">QYT958_LOCUS44636</name>
    <name evidence="2" type="ORF">UJA718_LOCUS47764</name>
</gene>
<evidence type="ECO:0000313" key="4">
    <source>
        <dbReference type="Proteomes" id="UP000663873"/>
    </source>
</evidence>
<sequence length="80" mass="9437">HTVIPNEELDDEEIFYPFDFCAQPKQSDERHDHGNDNELRHSVPIDMYSLSRTNSARNIRTKPTVDRNDYKRSSSSIPFR</sequence>
<dbReference type="AlphaFoldDB" id="A0A821XZ40"/>
<feature type="region of interest" description="Disordered" evidence="1">
    <location>
        <begin position="23"/>
        <end position="80"/>
    </location>
</feature>
<evidence type="ECO:0000256" key="1">
    <source>
        <dbReference type="SAM" id="MobiDB-lite"/>
    </source>
</evidence>
<feature type="non-terminal residue" evidence="2">
    <location>
        <position position="1"/>
    </location>
</feature>
<protein>
    <submittedName>
        <fullName evidence="2">Uncharacterized protein</fullName>
    </submittedName>
</protein>
<feature type="compositionally biased region" description="Basic and acidic residues" evidence="1">
    <location>
        <begin position="26"/>
        <end position="43"/>
    </location>
</feature>
<keyword evidence="4" id="KW-1185">Reference proteome</keyword>
<feature type="non-terminal residue" evidence="2">
    <location>
        <position position="80"/>
    </location>
</feature>
<evidence type="ECO:0000313" key="2">
    <source>
        <dbReference type="EMBL" id="CAF4951263.1"/>
    </source>
</evidence>
<evidence type="ECO:0000313" key="3">
    <source>
        <dbReference type="EMBL" id="CAF5097019.1"/>
    </source>
</evidence>
<dbReference type="EMBL" id="CAJOBR010070109">
    <property type="protein sequence ID" value="CAF5097019.1"/>
    <property type="molecule type" value="Genomic_DNA"/>
</dbReference>
<organism evidence="2 4">
    <name type="scientific">Rotaria socialis</name>
    <dbReference type="NCBI Taxonomy" id="392032"/>
    <lineage>
        <taxon>Eukaryota</taxon>
        <taxon>Metazoa</taxon>
        <taxon>Spiralia</taxon>
        <taxon>Gnathifera</taxon>
        <taxon>Rotifera</taxon>
        <taxon>Eurotatoria</taxon>
        <taxon>Bdelloidea</taxon>
        <taxon>Philodinida</taxon>
        <taxon>Philodinidae</taxon>
        <taxon>Rotaria</taxon>
    </lineage>
</organism>
<name>A0A821XZ40_9BILA</name>
<dbReference type="Proteomes" id="UP000663848">
    <property type="component" value="Unassembled WGS sequence"/>
</dbReference>
<feature type="compositionally biased region" description="Basic and acidic residues" evidence="1">
    <location>
        <begin position="63"/>
        <end position="72"/>
    </location>
</feature>
<accession>A0A821XZ40</accession>
<comment type="caution">
    <text evidence="2">The sequence shown here is derived from an EMBL/GenBank/DDBJ whole genome shotgun (WGS) entry which is preliminary data.</text>
</comment>